<name>H6SLX5_PARPM</name>
<dbReference type="HOGENOM" id="CLU_058196_2_0_5"/>
<keyword evidence="1" id="KW-0732">Signal</keyword>
<dbReference type="PANTHER" id="PTHR35271">
    <property type="entry name" value="ABC TRANSPORTER, SUBSTRATE-BINDING LIPOPROTEIN-RELATED"/>
    <property type="match status" value="1"/>
</dbReference>
<evidence type="ECO:0000256" key="1">
    <source>
        <dbReference type="SAM" id="SignalP"/>
    </source>
</evidence>
<proteinExistence type="predicted"/>
<dbReference type="InterPro" id="IPR007487">
    <property type="entry name" value="ABC_transpt-TYRBP-like"/>
</dbReference>
<dbReference type="RefSeq" id="WP_014415623.1">
    <property type="nucleotide sequence ID" value="NC_017059.1"/>
</dbReference>
<keyword evidence="3" id="KW-1185">Reference proteome</keyword>
<gene>
    <name evidence="2" type="ORF">RSPPHO_02364</name>
</gene>
<dbReference type="Pfam" id="PF04392">
    <property type="entry name" value="ABC_sub_bind"/>
    <property type="match status" value="1"/>
</dbReference>
<evidence type="ECO:0000313" key="2">
    <source>
        <dbReference type="EMBL" id="CCG08990.1"/>
    </source>
</evidence>
<dbReference type="OrthoDB" id="9776955at2"/>
<sequence>MSPLSWRLVGAGLLAVLLASAGVAAAEGDRPPPPSRIVMILFRGETDVERGFRDFLREEGIEAEITVRSLDRDLTRLPSVISEVRAARPDLVYTWGTGVALGVLGTFDAVAPETHIHDLPVLATMVSSPVGSRLVEHLGPSGRNFTAVSHLASLSSQLNAMRAYRTVTRLAVLYNPIESNAADTVTALRALCATEGIDLVAEPVPLDATGRPRADVLPDLVAKVAAREPQFLYIGPDTFIGDNRDTVTSEAIRHRIPVFTGTELEIRASNAMLGLVAPYYTLGKLAGFKAQQILVNKVDPGSLPVETLSRFTYVVKMSVARQLGLYPPMAVLDYAEIVP</sequence>
<accession>H6SLX5</accession>
<dbReference type="AlphaFoldDB" id="H6SLX5"/>
<dbReference type="EMBL" id="HE663493">
    <property type="protein sequence ID" value="CCG08990.1"/>
    <property type="molecule type" value="Genomic_DNA"/>
</dbReference>
<reference evidence="2 3" key="1">
    <citation type="submission" date="2012-02" db="EMBL/GenBank/DDBJ databases">
        <title>Shotgun genome sequence of Phaeospirillum photometricum DSM 122.</title>
        <authorList>
            <person name="Duquesne K."/>
            <person name="Sturgis J."/>
        </authorList>
    </citation>
    <scope>NUCLEOTIDE SEQUENCE [LARGE SCALE GENOMIC DNA]</scope>
    <source>
        <strain evidence="3">DSM122</strain>
    </source>
</reference>
<dbReference type="PATRIC" id="fig|1150469.3.peg.2671"/>
<protein>
    <submittedName>
        <fullName evidence="2">ABC-type uncharacterized transport system,periplasmic component</fullName>
    </submittedName>
</protein>
<dbReference type="Gene3D" id="3.40.50.2300">
    <property type="match status" value="2"/>
</dbReference>
<evidence type="ECO:0000313" key="3">
    <source>
        <dbReference type="Proteomes" id="UP000033220"/>
    </source>
</evidence>
<dbReference type="KEGG" id="rpm:RSPPHO_02364"/>
<dbReference type="CDD" id="cd06325">
    <property type="entry name" value="PBP1_ABC_unchar_transporter"/>
    <property type="match status" value="1"/>
</dbReference>
<dbReference type="STRING" id="1150469.RSPPHO_02364"/>
<feature type="signal peptide" evidence="1">
    <location>
        <begin position="1"/>
        <end position="25"/>
    </location>
</feature>
<dbReference type="PANTHER" id="PTHR35271:SF1">
    <property type="entry name" value="ABC TRANSPORTER, SUBSTRATE-BINDING LIPOPROTEIN"/>
    <property type="match status" value="1"/>
</dbReference>
<dbReference type="Proteomes" id="UP000033220">
    <property type="component" value="Chromosome DSM 122"/>
</dbReference>
<organism evidence="2 3">
    <name type="scientific">Pararhodospirillum photometricum DSM 122</name>
    <dbReference type="NCBI Taxonomy" id="1150469"/>
    <lineage>
        <taxon>Bacteria</taxon>
        <taxon>Pseudomonadati</taxon>
        <taxon>Pseudomonadota</taxon>
        <taxon>Alphaproteobacteria</taxon>
        <taxon>Rhodospirillales</taxon>
        <taxon>Rhodospirillaceae</taxon>
        <taxon>Pararhodospirillum</taxon>
    </lineage>
</organism>
<feature type="chain" id="PRO_5003606673" evidence="1">
    <location>
        <begin position="26"/>
        <end position="339"/>
    </location>
</feature>
<dbReference type="eggNOG" id="COG2984">
    <property type="taxonomic scope" value="Bacteria"/>
</dbReference>